<keyword evidence="4" id="KW-1185">Reference proteome</keyword>
<dbReference type="InterPro" id="IPR029058">
    <property type="entry name" value="AB_hydrolase_fold"/>
</dbReference>
<gene>
    <name evidence="3" type="ORF">GCM10009749_05330</name>
</gene>
<proteinExistence type="predicted"/>
<dbReference type="InterPro" id="IPR018712">
    <property type="entry name" value="Tle1-like_cat"/>
</dbReference>
<dbReference type="PANTHER" id="PTHR33840:SF1">
    <property type="entry name" value="TLE1 PHOSPHOLIPASE DOMAIN-CONTAINING PROTEIN"/>
    <property type="match status" value="1"/>
</dbReference>
<organism evidence="3 4">
    <name type="scientific">Agromyces neolithicus</name>
    <dbReference type="NCBI Taxonomy" id="269420"/>
    <lineage>
        <taxon>Bacteria</taxon>
        <taxon>Bacillati</taxon>
        <taxon>Actinomycetota</taxon>
        <taxon>Actinomycetes</taxon>
        <taxon>Micrococcales</taxon>
        <taxon>Microbacteriaceae</taxon>
        <taxon>Agromyces</taxon>
    </lineage>
</organism>
<dbReference type="Pfam" id="PF09994">
    <property type="entry name" value="T6SS_Tle1-like_cat"/>
    <property type="match status" value="1"/>
</dbReference>
<accession>A0ABN2LVC1</accession>
<dbReference type="Proteomes" id="UP001500002">
    <property type="component" value="Unassembled WGS sequence"/>
</dbReference>
<name>A0ABN2LVC1_9MICO</name>
<dbReference type="PANTHER" id="PTHR33840">
    <property type="match status" value="1"/>
</dbReference>
<evidence type="ECO:0000259" key="2">
    <source>
        <dbReference type="Pfam" id="PF09994"/>
    </source>
</evidence>
<dbReference type="SUPFAM" id="SSF53474">
    <property type="entry name" value="alpha/beta-Hydrolases"/>
    <property type="match status" value="1"/>
</dbReference>
<dbReference type="EMBL" id="BAAANJ010000001">
    <property type="protein sequence ID" value="GAA1800417.1"/>
    <property type="molecule type" value="Genomic_DNA"/>
</dbReference>
<feature type="region of interest" description="Disordered" evidence="1">
    <location>
        <begin position="240"/>
        <end position="263"/>
    </location>
</feature>
<evidence type="ECO:0000313" key="3">
    <source>
        <dbReference type="EMBL" id="GAA1800417.1"/>
    </source>
</evidence>
<comment type="caution">
    <text evidence="3">The sequence shown here is derived from an EMBL/GenBank/DDBJ whole genome shotgun (WGS) entry which is preliminary data.</text>
</comment>
<sequence length="373" mass="40695">MLCLDGTAGQVRGSRNSNVVLAYGLLDHSDPTKQVAFYDPGVGTFASSGAWTPLARGLSRLGGLVYGAGLRQNLGDAYGWLARTWQPGDRIFVFGFSRGAYTARALVGMLRLTGLTRPNSENLLPYGVSLYARRGGERRIDWDAVHRFAELFAERVDDDGHTTVPIEYLGVWDTVKAAGIAKWDIKWPYTRAVPNARHVRHAIAIDERRRPFREYVIEADSESLVEEAWFSGIHGDVGGGEKNTAAGSGRPAPSRGSKGESDVPGLSTIALRWVLEGALQHGLLVDEKAYRKAVAVSSEAATLAPHRNGRIWSVLVPRRRPVPAGVDVHASVRARMEARSDYRPKLPVDVTWVDEAWAGTESGDTESAALTRP</sequence>
<protein>
    <submittedName>
        <fullName evidence="3">DUF2235 domain-containing protein</fullName>
    </submittedName>
</protein>
<evidence type="ECO:0000256" key="1">
    <source>
        <dbReference type="SAM" id="MobiDB-lite"/>
    </source>
</evidence>
<reference evidence="3 4" key="1">
    <citation type="journal article" date="2019" name="Int. J. Syst. Evol. Microbiol.">
        <title>The Global Catalogue of Microorganisms (GCM) 10K type strain sequencing project: providing services to taxonomists for standard genome sequencing and annotation.</title>
        <authorList>
            <consortium name="The Broad Institute Genomics Platform"/>
            <consortium name="The Broad Institute Genome Sequencing Center for Infectious Disease"/>
            <person name="Wu L."/>
            <person name="Ma J."/>
        </authorList>
    </citation>
    <scope>NUCLEOTIDE SEQUENCE [LARGE SCALE GENOMIC DNA]</scope>
    <source>
        <strain evidence="3 4">JCM 14322</strain>
    </source>
</reference>
<evidence type="ECO:0000313" key="4">
    <source>
        <dbReference type="Proteomes" id="UP001500002"/>
    </source>
</evidence>
<feature type="domain" description="T6SS Phospholipase effector Tle1-like catalytic" evidence="2">
    <location>
        <begin position="2"/>
        <end position="276"/>
    </location>
</feature>